<protein>
    <recommendedName>
        <fullName evidence="1">DUF7674 domain-containing protein</fullName>
    </recommendedName>
</protein>
<feature type="domain" description="DUF7674" evidence="1">
    <location>
        <begin position="7"/>
        <end position="105"/>
    </location>
</feature>
<dbReference type="Pfam" id="PF24722">
    <property type="entry name" value="DUF7674"/>
    <property type="match status" value="1"/>
</dbReference>
<dbReference type="Proteomes" id="UP000254893">
    <property type="component" value="Unassembled WGS sequence"/>
</dbReference>
<accession>A0A380BP79</accession>
<sequence>METKVIKTIREWLPQVIHEQISDDYTALQSLAGYFLQHIQGDEDQQAMAIEAAQIVNILYLSGKLHDKNAIENEFLSLIANEEAPKSLKKHLAFFPKEMRQVYLKTIIEN</sequence>
<proteinExistence type="predicted"/>
<gene>
    <name evidence="2" type="ORF">NCTC11388_01359</name>
</gene>
<reference evidence="2 3" key="1">
    <citation type="submission" date="2018-06" db="EMBL/GenBank/DDBJ databases">
        <authorList>
            <consortium name="Pathogen Informatics"/>
            <person name="Doyle S."/>
        </authorList>
    </citation>
    <scope>NUCLEOTIDE SEQUENCE [LARGE SCALE GENOMIC DNA]</scope>
    <source>
        <strain evidence="2 3">NCTC11388</strain>
    </source>
</reference>
<evidence type="ECO:0000259" key="1">
    <source>
        <dbReference type="Pfam" id="PF24722"/>
    </source>
</evidence>
<name>A0A380BP79_SPHSI</name>
<dbReference type="EMBL" id="UGYW01000002">
    <property type="protein sequence ID" value="SUJ04444.1"/>
    <property type="molecule type" value="Genomic_DNA"/>
</dbReference>
<evidence type="ECO:0000313" key="2">
    <source>
        <dbReference type="EMBL" id="SUJ04444.1"/>
    </source>
</evidence>
<organism evidence="2 3">
    <name type="scientific">Sphingobacterium spiritivorum</name>
    <name type="common">Flavobacterium spiritivorum</name>
    <dbReference type="NCBI Taxonomy" id="258"/>
    <lineage>
        <taxon>Bacteria</taxon>
        <taxon>Pseudomonadati</taxon>
        <taxon>Bacteroidota</taxon>
        <taxon>Sphingobacteriia</taxon>
        <taxon>Sphingobacteriales</taxon>
        <taxon>Sphingobacteriaceae</taxon>
        <taxon>Sphingobacterium</taxon>
    </lineage>
</organism>
<evidence type="ECO:0000313" key="3">
    <source>
        <dbReference type="Proteomes" id="UP000254893"/>
    </source>
</evidence>
<dbReference type="RefSeq" id="WP_115169565.1">
    <property type="nucleotide sequence ID" value="NZ_UGYW01000002.1"/>
</dbReference>
<dbReference type="AlphaFoldDB" id="A0A380BP79"/>
<dbReference type="InterPro" id="IPR056091">
    <property type="entry name" value="DUF7674"/>
</dbReference>